<dbReference type="AlphaFoldDB" id="A0A7S4HZB8"/>
<gene>
    <name evidence="1" type="ORF">CPOL0286_LOCUS7282</name>
</gene>
<reference evidence="1" key="1">
    <citation type="submission" date="2021-01" db="EMBL/GenBank/DDBJ databases">
        <authorList>
            <person name="Corre E."/>
            <person name="Pelletier E."/>
            <person name="Niang G."/>
            <person name="Scheremetjew M."/>
            <person name="Finn R."/>
            <person name="Kale V."/>
            <person name="Holt S."/>
            <person name="Cochrane G."/>
            <person name="Meng A."/>
            <person name="Brown T."/>
            <person name="Cohen L."/>
        </authorList>
    </citation>
    <scope>NUCLEOTIDE SEQUENCE</scope>
    <source>
        <strain evidence="1">UIO037</strain>
    </source>
</reference>
<sequence>MGAARKAVERAPRPQNAASVARRLDAGAFSNGKADVDAVRLMYEEYQVSLAKGAHEIEAGRAAARRALLMRRRAKRWRTWMRIVGAWRRVAEAIGAKGAARAAAREEAQALASAESAVAQAEAQLVGGLGSSPFSAEREVRRDNVGSGRRMMFRGSVLSRCGRHRKRQHALSV</sequence>
<organism evidence="1">
    <name type="scientific">Prymnesium polylepis</name>
    <dbReference type="NCBI Taxonomy" id="72548"/>
    <lineage>
        <taxon>Eukaryota</taxon>
        <taxon>Haptista</taxon>
        <taxon>Haptophyta</taxon>
        <taxon>Prymnesiophyceae</taxon>
        <taxon>Prymnesiales</taxon>
        <taxon>Prymnesiaceae</taxon>
        <taxon>Prymnesium</taxon>
    </lineage>
</organism>
<name>A0A7S4HZB8_9EUKA</name>
<accession>A0A7S4HZB8</accession>
<evidence type="ECO:0000313" key="1">
    <source>
        <dbReference type="EMBL" id="CAE2214009.1"/>
    </source>
</evidence>
<dbReference type="EMBL" id="HBKO01015929">
    <property type="protein sequence ID" value="CAE2214009.1"/>
    <property type="molecule type" value="Transcribed_RNA"/>
</dbReference>
<protein>
    <submittedName>
        <fullName evidence="1">Uncharacterized protein</fullName>
    </submittedName>
</protein>
<proteinExistence type="predicted"/>